<organism evidence="2 3">
    <name type="scientific">Mycobacterium tuberculosis</name>
    <dbReference type="NCBI Taxonomy" id="1773"/>
    <lineage>
        <taxon>Bacteria</taxon>
        <taxon>Bacillati</taxon>
        <taxon>Actinomycetota</taxon>
        <taxon>Actinomycetes</taxon>
        <taxon>Mycobacteriales</taxon>
        <taxon>Mycobacteriaceae</taxon>
        <taxon>Mycobacterium</taxon>
        <taxon>Mycobacterium tuberculosis complex</taxon>
    </lineage>
</organism>
<proteinExistence type="predicted"/>
<protein>
    <submittedName>
        <fullName evidence="2">Uncharacterized protein</fullName>
    </submittedName>
</protein>
<evidence type="ECO:0000256" key="1">
    <source>
        <dbReference type="SAM" id="MobiDB-lite"/>
    </source>
</evidence>
<evidence type="ECO:0000313" key="2">
    <source>
        <dbReference type="EMBL" id="CKU22671.1"/>
    </source>
</evidence>
<accession>A0A655JQ61</accession>
<evidence type="ECO:0000313" key="3">
    <source>
        <dbReference type="Proteomes" id="UP000048948"/>
    </source>
</evidence>
<dbReference type="Proteomes" id="UP000048948">
    <property type="component" value="Unassembled WGS sequence"/>
</dbReference>
<feature type="region of interest" description="Disordered" evidence="1">
    <location>
        <begin position="74"/>
        <end position="146"/>
    </location>
</feature>
<sequence>MPGQPGPQCAFDDVDLADPVQLVSGEVEQDDDGGIDGIGDVRYVHLVDFQHRQLGVAVSGERGHQAGVHVGALGVGGHGSQRAQRGRGHPCGGRLAVGAGDDDGAPAHPELAQDRAVQGHGDQTADHRSGAATGDPRRPACARAGG</sequence>
<dbReference type="EMBL" id="CNGE01001509">
    <property type="protein sequence ID" value="CKU22671.1"/>
    <property type="molecule type" value="Genomic_DNA"/>
</dbReference>
<gene>
    <name evidence="2" type="ORF">ERS027646_04604</name>
</gene>
<reference evidence="2 3" key="1">
    <citation type="submission" date="2015-03" db="EMBL/GenBank/DDBJ databases">
        <authorList>
            <consortium name="Pathogen Informatics"/>
        </authorList>
    </citation>
    <scope>NUCLEOTIDE SEQUENCE [LARGE SCALE GENOMIC DNA]</scope>
    <source>
        <strain evidence="2 3">Bir 172</strain>
    </source>
</reference>
<dbReference type="AlphaFoldDB" id="A0A655JQ61"/>
<name>A0A655JQ61_MYCTX</name>